<proteinExistence type="predicted"/>
<dbReference type="EMBL" id="JAUSUC010000042">
    <property type="protein sequence ID" value="MDQ0216289.1"/>
    <property type="molecule type" value="Genomic_DNA"/>
</dbReference>
<dbReference type="InterPro" id="IPR032710">
    <property type="entry name" value="NTF2-like_dom_sf"/>
</dbReference>
<dbReference type="SUPFAM" id="SSF54427">
    <property type="entry name" value="NTF2-like"/>
    <property type="match status" value="1"/>
</dbReference>
<protein>
    <submittedName>
        <fullName evidence="1">Uncharacterized protein</fullName>
    </submittedName>
</protein>
<name>A0AAJ1T0F7_9BACI</name>
<reference evidence="1" key="1">
    <citation type="submission" date="2023-07" db="EMBL/GenBank/DDBJ databases">
        <title>Genomic Encyclopedia of Type Strains, Phase IV (KMG-IV): sequencing the most valuable type-strain genomes for metagenomic binning, comparative biology and taxonomic classification.</title>
        <authorList>
            <person name="Goeker M."/>
        </authorList>
    </citation>
    <scope>NUCLEOTIDE SEQUENCE</scope>
    <source>
        <strain evidence="1">DSM 23947</strain>
    </source>
</reference>
<gene>
    <name evidence="1" type="ORF">J2S13_002730</name>
</gene>
<keyword evidence="2" id="KW-1185">Reference proteome</keyword>
<evidence type="ECO:0000313" key="2">
    <source>
        <dbReference type="Proteomes" id="UP001237207"/>
    </source>
</evidence>
<dbReference type="Proteomes" id="UP001237207">
    <property type="component" value="Unassembled WGS sequence"/>
</dbReference>
<sequence length="114" mass="14061">MDKFYHYEQQGRFSESWELFHPFMKEKFPKGYYLQDRAHVFMNHFGVETFTYTLGKPKKLKKWRPTDEGRKLKNVYKVPVIQSYKGTYGNFSLHQEVFVVREKEKWFVLWDYQS</sequence>
<organism evidence="1 2">
    <name type="scientific">Oikeobacillus pervagus</name>
    <dbReference type="NCBI Taxonomy" id="1325931"/>
    <lineage>
        <taxon>Bacteria</taxon>
        <taxon>Bacillati</taxon>
        <taxon>Bacillota</taxon>
        <taxon>Bacilli</taxon>
        <taxon>Bacillales</taxon>
        <taxon>Bacillaceae</taxon>
        <taxon>Oikeobacillus</taxon>
    </lineage>
</organism>
<evidence type="ECO:0000313" key="1">
    <source>
        <dbReference type="EMBL" id="MDQ0216289.1"/>
    </source>
</evidence>
<dbReference type="RefSeq" id="WP_307258294.1">
    <property type="nucleotide sequence ID" value="NZ_JAUSUC010000042.1"/>
</dbReference>
<dbReference type="AlphaFoldDB" id="A0AAJ1T0F7"/>
<comment type="caution">
    <text evidence="1">The sequence shown here is derived from an EMBL/GenBank/DDBJ whole genome shotgun (WGS) entry which is preliminary data.</text>
</comment>
<accession>A0AAJ1T0F7</accession>